<dbReference type="EMBL" id="CAJNJA010036201">
    <property type="protein sequence ID" value="CAE7717278.1"/>
    <property type="molecule type" value="Genomic_DNA"/>
</dbReference>
<dbReference type="SUPFAM" id="SSF52200">
    <property type="entry name" value="Toll/Interleukin receptor TIR domain"/>
    <property type="match status" value="1"/>
</dbReference>
<comment type="caution">
    <text evidence="2">The sequence shown here is derived from an EMBL/GenBank/DDBJ whole genome shotgun (WGS) entry which is preliminary data.</text>
</comment>
<dbReference type="OrthoDB" id="2157530at2759"/>
<evidence type="ECO:0000256" key="1">
    <source>
        <dbReference type="SAM" id="Phobius"/>
    </source>
</evidence>
<proteinExistence type="predicted"/>
<keyword evidence="1" id="KW-1133">Transmembrane helix</keyword>
<feature type="transmembrane region" description="Helical" evidence="1">
    <location>
        <begin position="128"/>
        <end position="145"/>
    </location>
</feature>
<reference evidence="2" key="1">
    <citation type="submission" date="2021-02" db="EMBL/GenBank/DDBJ databases">
        <authorList>
            <person name="Dougan E. K."/>
            <person name="Rhodes N."/>
            <person name="Thang M."/>
            <person name="Chan C."/>
        </authorList>
    </citation>
    <scope>NUCLEOTIDE SEQUENCE</scope>
</reference>
<evidence type="ECO:0000313" key="2">
    <source>
        <dbReference type="EMBL" id="CAE7717278.1"/>
    </source>
</evidence>
<evidence type="ECO:0000313" key="3">
    <source>
        <dbReference type="Proteomes" id="UP000601435"/>
    </source>
</evidence>
<keyword evidence="3" id="KW-1185">Reference proteome</keyword>
<organism evidence="2 3">
    <name type="scientific">Symbiodinium necroappetens</name>
    <dbReference type="NCBI Taxonomy" id="1628268"/>
    <lineage>
        <taxon>Eukaryota</taxon>
        <taxon>Sar</taxon>
        <taxon>Alveolata</taxon>
        <taxon>Dinophyceae</taxon>
        <taxon>Suessiales</taxon>
        <taxon>Symbiodiniaceae</taxon>
        <taxon>Symbiodinium</taxon>
    </lineage>
</organism>
<keyword evidence="1" id="KW-0472">Membrane</keyword>
<evidence type="ECO:0008006" key="4">
    <source>
        <dbReference type="Google" id="ProtNLM"/>
    </source>
</evidence>
<feature type="transmembrane region" description="Helical" evidence="1">
    <location>
        <begin position="6"/>
        <end position="24"/>
    </location>
</feature>
<name>A0A812X7H4_9DINO</name>
<accession>A0A812X7H4</accession>
<gene>
    <name evidence="2" type="ORF">SNEC2469_LOCUS20676</name>
</gene>
<protein>
    <recommendedName>
        <fullName evidence="4">TIR domain-containing protein</fullName>
    </recommendedName>
</protein>
<feature type="transmembrane region" description="Helical" evidence="1">
    <location>
        <begin position="31"/>
        <end position="51"/>
    </location>
</feature>
<dbReference type="AlphaFoldDB" id="A0A812X7H4"/>
<dbReference type="InterPro" id="IPR035897">
    <property type="entry name" value="Toll_tir_struct_dom_sf"/>
</dbReference>
<sequence length="242" mass="27368">MAVACCMITWILVVLLMISLYGVFGLGGSRLLLPCFVYLPMVSFFIAFFFGQQLSFGLWSPSIWIDRLCIHQTDLDLKAEQIKSVPTFVARSSRMLVLCDGSYFERLWCNLELATFARHGGVDKVDVLPLWLAPWLLCSILLELLSATMWDVLQLAFPNWSAAWLTNIMGFAAPLLGDNPIMLKFVAFLIIWMISSLTTLPASIPSFFSFRMKIRHHQIILDGRGGGFGAWGWVFRLPQCQC</sequence>
<dbReference type="Proteomes" id="UP000601435">
    <property type="component" value="Unassembled WGS sequence"/>
</dbReference>
<feature type="transmembrane region" description="Helical" evidence="1">
    <location>
        <begin position="182"/>
        <end position="208"/>
    </location>
</feature>
<keyword evidence="1" id="KW-0812">Transmembrane</keyword>